<keyword evidence="5" id="KW-1133">Transmembrane helix</keyword>
<keyword evidence="10" id="KW-1185">Reference proteome</keyword>
<reference evidence="9" key="1">
    <citation type="submission" date="2022-04" db="EMBL/GenBank/DDBJ databases">
        <title>Carnegiea gigantea Genome sequencing and assembly v2.</title>
        <authorList>
            <person name="Copetti D."/>
            <person name="Sanderson M.J."/>
            <person name="Burquez A."/>
            <person name="Wojciechowski M.F."/>
        </authorList>
    </citation>
    <scope>NUCLEOTIDE SEQUENCE</scope>
    <source>
        <strain evidence="9">SGP5-SGP5p</strain>
        <tissue evidence="9">Aerial part</tissue>
    </source>
</reference>
<protein>
    <recommendedName>
        <fullName evidence="11">Sec-independent protein translocase protein TatB</fullName>
    </recommendedName>
</protein>
<feature type="chain" id="PRO_5040480203" description="Sec-independent protein translocase protein TatB" evidence="8">
    <location>
        <begin position="19"/>
        <end position="177"/>
    </location>
</feature>
<dbReference type="EMBL" id="JAKOGI010000153">
    <property type="protein sequence ID" value="KAJ8441835.1"/>
    <property type="molecule type" value="Genomic_DNA"/>
</dbReference>
<keyword evidence="7" id="KW-0472">Membrane</keyword>
<dbReference type="OrthoDB" id="45251at2759"/>
<proteinExistence type="predicted"/>
<evidence type="ECO:0008006" key="11">
    <source>
        <dbReference type="Google" id="ProtNLM"/>
    </source>
</evidence>
<dbReference type="Pfam" id="PF02416">
    <property type="entry name" value="TatA_B_E"/>
    <property type="match status" value="1"/>
</dbReference>
<evidence type="ECO:0000256" key="8">
    <source>
        <dbReference type="SAM" id="SignalP"/>
    </source>
</evidence>
<name>A0A9Q1KF62_9CARY</name>
<keyword evidence="4" id="KW-0653">Protein transport</keyword>
<keyword evidence="8" id="KW-0732">Signal</keyword>
<evidence type="ECO:0000313" key="10">
    <source>
        <dbReference type="Proteomes" id="UP001153076"/>
    </source>
</evidence>
<sequence length="177" mass="19185">MLGLSYGEIFLILGATAALLGPKDLPIIARAAGRLTGRAIGYVQLVRGQLENTMGKTEIRQMSKDVQDLRAQWDAVQHQIRSAYRMDPGPFVRTVMDKPDQTGTVPGATVVGAPINLSEESKGTIAQKNQGQQYRFKAETSEVSGSDIVLEAILEAEVARDAKECLSRIPTSESNQV</sequence>
<dbReference type="Proteomes" id="UP001153076">
    <property type="component" value="Unassembled WGS sequence"/>
</dbReference>
<keyword evidence="6" id="KW-0811">Translocation</keyword>
<organism evidence="9 10">
    <name type="scientific">Carnegiea gigantea</name>
    <dbReference type="NCBI Taxonomy" id="171969"/>
    <lineage>
        <taxon>Eukaryota</taxon>
        <taxon>Viridiplantae</taxon>
        <taxon>Streptophyta</taxon>
        <taxon>Embryophyta</taxon>
        <taxon>Tracheophyta</taxon>
        <taxon>Spermatophyta</taxon>
        <taxon>Magnoliopsida</taxon>
        <taxon>eudicotyledons</taxon>
        <taxon>Gunneridae</taxon>
        <taxon>Pentapetalae</taxon>
        <taxon>Caryophyllales</taxon>
        <taxon>Cactineae</taxon>
        <taxon>Cactaceae</taxon>
        <taxon>Cactoideae</taxon>
        <taxon>Echinocereeae</taxon>
        <taxon>Carnegiea</taxon>
    </lineage>
</organism>
<dbReference type="PANTHER" id="PTHR35512:SF1">
    <property type="entry name" value="OS11G0550900 PROTEIN"/>
    <property type="match status" value="1"/>
</dbReference>
<dbReference type="AlphaFoldDB" id="A0A9Q1KF62"/>
<dbReference type="PANTHER" id="PTHR35512">
    <property type="entry name" value="OS11G0550900 PROTEIN"/>
    <property type="match status" value="1"/>
</dbReference>
<evidence type="ECO:0000256" key="1">
    <source>
        <dbReference type="ARBA" id="ARBA00004167"/>
    </source>
</evidence>
<evidence type="ECO:0000256" key="5">
    <source>
        <dbReference type="ARBA" id="ARBA00022989"/>
    </source>
</evidence>
<dbReference type="InterPro" id="IPR003369">
    <property type="entry name" value="TatA/B/E"/>
</dbReference>
<keyword evidence="3" id="KW-0812">Transmembrane</keyword>
<evidence type="ECO:0000256" key="3">
    <source>
        <dbReference type="ARBA" id="ARBA00022692"/>
    </source>
</evidence>
<gene>
    <name evidence="9" type="ORF">Cgig2_021525</name>
</gene>
<feature type="signal peptide" evidence="8">
    <location>
        <begin position="1"/>
        <end position="18"/>
    </location>
</feature>
<evidence type="ECO:0000256" key="4">
    <source>
        <dbReference type="ARBA" id="ARBA00022927"/>
    </source>
</evidence>
<accession>A0A9Q1KF62</accession>
<evidence type="ECO:0000256" key="2">
    <source>
        <dbReference type="ARBA" id="ARBA00022448"/>
    </source>
</evidence>
<evidence type="ECO:0000256" key="7">
    <source>
        <dbReference type="ARBA" id="ARBA00023136"/>
    </source>
</evidence>
<comment type="caution">
    <text evidence="9">The sequence shown here is derived from an EMBL/GenBank/DDBJ whole genome shotgun (WGS) entry which is preliminary data.</text>
</comment>
<keyword evidence="2" id="KW-0813">Transport</keyword>
<evidence type="ECO:0000313" key="9">
    <source>
        <dbReference type="EMBL" id="KAJ8441835.1"/>
    </source>
</evidence>
<comment type="subcellular location">
    <subcellularLocation>
        <location evidence="1">Membrane</location>
        <topology evidence="1">Single-pass membrane protein</topology>
    </subcellularLocation>
</comment>
<evidence type="ECO:0000256" key="6">
    <source>
        <dbReference type="ARBA" id="ARBA00023010"/>
    </source>
</evidence>